<evidence type="ECO:0000313" key="2">
    <source>
        <dbReference type="Proteomes" id="UP000886523"/>
    </source>
</evidence>
<keyword evidence="2" id="KW-1185">Reference proteome</keyword>
<sequence>MLLSRWDAIISTNHNVPPASSIDSGIHVNLPGNHSMNAKVEDEVPPIFSVGLGMTGPDEQNAKNLKGRGHNTAKQEMVESFGIISKQPMVGQSTGMQTSAVNGGSVVWERFRNELFNGLPNRGSISSPIVELWTADARDDPKRSIIRIPCNTPLLDTADTLRMHYDTATPPVASGSLNLSIRANPQGQMSSHLVPTITSRRRMEKFQQGVLEIALVIVKVSRRDMVISRCLDREDDLG</sequence>
<protein>
    <submittedName>
        <fullName evidence="1">Uncharacterized protein</fullName>
    </submittedName>
</protein>
<dbReference type="AlphaFoldDB" id="A0A9P6BB82"/>
<proteinExistence type="predicted"/>
<gene>
    <name evidence="1" type="ORF">BS47DRAFT_1386852</name>
</gene>
<accession>A0A9P6BB82</accession>
<comment type="caution">
    <text evidence="1">The sequence shown here is derived from an EMBL/GenBank/DDBJ whole genome shotgun (WGS) entry which is preliminary data.</text>
</comment>
<reference evidence="1" key="1">
    <citation type="journal article" date="2020" name="Nat. Commun.">
        <title>Large-scale genome sequencing of mycorrhizal fungi provides insights into the early evolution of symbiotic traits.</title>
        <authorList>
            <person name="Miyauchi S."/>
            <person name="Kiss E."/>
            <person name="Kuo A."/>
            <person name="Drula E."/>
            <person name="Kohler A."/>
            <person name="Sanchez-Garcia M."/>
            <person name="Morin E."/>
            <person name="Andreopoulos B."/>
            <person name="Barry K.W."/>
            <person name="Bonito G."/>
            <person name="Buee M."/>
            <person name="Carver A."/>
            <person name="Chen C."/>
            <person name="Cichocki N."/>
            <person name="Clum A."/>
            <person name="Culley D."/>
            <person name="Crous P.W."/>
            <person name="Fauchery L."/>
            <person name="Girlanda M."/>
            <person name="Hayes R.D."/>
            <person name="Keri Z."/>
            <person name="LaButti K."/>
            <person name="Lipzen A."/>
            <person name="Lombard V."/>
            <person name="Magnuson J."/>
            <person name="Maillard F."/>
            <person name="Murat C."/>
            <person name="Nolan M."/>
            <person name="Ohm R.A."/>
            <person name="Pangilinan J."/>
            <person name="Pereira M.F."/>
            <person name="Perotto S."/>
            <person name="Peter M."/>
            <person name="Pfister S."/>
            <person name="Riley R."/>
            <person name="Sitrit Y."/>
            <person name="Stielow J.B."/>
            <person name="Szollosi G."/>
            <person name="Zifcakova L."/>
            <person name="Stursova M."/>
            <person name="Spatafora J.W."/>
            <person name="Tedersoo L."/>
            <person name="Vaario L.M."/>
            <person name="Yamada A."/>
            <person name="Yan M."/>
            <person name="Wang P."/>
            <person name="Xu J."/>
            <person name="Bruns T."/>
            <person name="Baldrian P."/>
            <person name="Vilgalys R."/>
            <person name="Dunand C."/>
            <person name="Henrissat B."/>
            <person name="Grigoriev I.V."/>
            <person name="Hibbett D."/>
            <person name="Nagy L.G."/>
            <person name="Martin F.M."/>
        </authorList>
    </citation>
    <scope>NUCLEOTIDE SEQUENCE</scope>
    <source>
        <strain evidence="1">UP504</strain>
    </source>
</reference>
<organism evidence="1 2">
    <name type="scientific">Hydnum rufescens UP504</name>
    <dbReference type="NCBI Taxonomy" id="1448309"/>
    <lineage>
        <taxon>Eukaryota</taxon>
        <taxon>Fungi</taxon>
        <taxon>Dikarya</taxon>
        <taxon>Basidiomycota</taxon>
        <taxon>Agaricomycotina</taxon>
        <taxon>Agaricomycetes</taxon>
        <taxon>Cantharellales</taxon>
        <taxon>Hydnaceae</taxon>
        <taxon>Hydnum</taxon>
    </lineage>
</organism>
<name>A0A9P6BB82_9AGAM</name>
<dbReference type="Proteomes" id="UP000886523">
    <property type="component" value="Unassembled WGS sequence"/>
</dbReference>
<dbReference type="EMBL" id="MU128909">
    <property type="protein sequence ID" value="KAF9521179.1"/>
    <property type="molecule type" value="Genomic_DNA"/>
</dbReference>
<evidence type="ECO:0000313" key="1">
    <source>
        <dbReference type="EMBL" id="KAF9521179.1"/>
    </source>
</evidence>